<evidence type="ECO:0000313" key="7">
    <source>
        <dbReference type="Proteomes" id="UP001388366"/>
    </source>
</evidence>
<keyword evidence="2" id="KW-0805">Transcription regulation</keyword>
<evidence type="ECO:0000256" key="4">
    <source>
        <dbReference type="ARBA" id="ARBA00023163"/>
    </source>
</evidence>
<evidence type="ECO:0000256" key="1">
    <source>
        <dbReference type="ARBA" id="ARBA00010641"/>
    </source>
</evidence>
<keyword evidence="3" id="KW-0731">Sigma factor</keyword>
<dbReference type="SUPFAM" id="SSF88659">
    <property type="entry name" value="Sigma3 and sigma4 domains of RNA polymerase sigma factors"/>
    <property type="match status" value="1"/>
</dbReference>
<dbReference type="NCBIfam" id="TIGR02937">
    <property type="entry name" value="sigma70-ECF"/>
    <property type="match status" value="1"/>
</dbReference>
<dbReference type="Proteomes" id="UP001388366">
    <property type="component" value="Unassembled WGS sequence"/>
</dbReference>
<dbReference type="Pfam" id="PF04542">
    <property type="entry name" value="Sigma70_r2"/>
    <property type="match status" value="1"/>
</dbReference>
<name>A0ABU9U037_9GAMM</name>
<gene>
    <name evidence="6" type="ORF">WNY63_06620</name>
</gene>
<protein>
    <submittedName>
        <fullName evidence="6">Sigma-70 family RNA polymerase sigma factor</fullName>
    </submittedName>
</protein>
<proteinExistence type="inferred from homology"/>
<accession>A0ABU9U037</accession>
<comment type="similarity">
    <text evidence="1">Belongs to the sigma-70 factor family. ECF subfamily.</text>
</comment>
<evidence type="ECO:0000259" key="5">
    <source>
        <dbReference type="Pfam" id="PF04542"/>
    </source>
</evidence>
<dbReference type="PANTHER" id="PTHR43133:SF63">
    <property type="entry name" value="RNA POLYMERASE SIGMA FACTOR FECI-RELATED"/>
    <property type="match status" value="1"/>
</dbReference>
<dbReference type="PANTHER" id="PTHR43133">
    <property type="entry name" value="RNA POLYMERASE ECF-TYPE SIGMA FACTO"/>
    <property type="match status" value="1"/>
</dbReference>
<dbReference type="SUPFAM" id="SSF88946">
    <property type="entry name" value="Sigma2 domain of RNA polymerase sigma factors"/>
    <property type="match status" value="1"/>
</dbReference>
<sequence length="169" mass="19643">MSVFAVKWSEVISQNKPKLQAFLNSILHCPYLAEDALQDTYLRLAAMSKQQNNDVKNATSFTYQVARNIAIDMLRKKKRDALIDIEGIPLDELHDAYSDIEEHYSHKQLSESISNTMKKLSTRHQNIISFYRNGRFKQKEIANVYKISPTLVNFMIKEVIHSCQVELRH</sequence>
<keyword evidence="7" id="KW-1185">Reference proteome</keyword>
<dbReference type="InterPro" id="IPR014284">
    <property type="entry name" value="RNA_pol_sigma-70_dom"/>
</dbReference>
<comment type="caution">
    <text evidence="6">The sequence shown here is derived from an EMBL/GenBank/DDBJ whole genome shotgun (WGS) entry which is preliminary data.</text>
</comment>
<dbReference type="InterPro" id="IPR039425">
    <property type="entry name" value="RNA_pol_sigma-70-like"/>
</dbReference>
<dbReference type="EMBL" id="JBBMQU010000008">
    <property type="protein sequence ID" value="MEM5550398.1"/>
    <property type="molecule type" value="Genomic_DNA"/>
</dbReference>
<evidence type="ECO:0000256" key="3">
    <source>
        <dbReference type="ARBA" id="ARBA00023082"/>
    </source>
</evidence>
<dbReference type="Gene3D" id="1.10.1740.10">
    <property type="match status" value="1"/>
</dbReference>
<dbReference type="InterPro" id="IPR013325">
    <property type="entry name" value="RNA_pol_sigma_r2"/>
</dbReference>
<feature type="domain" description="RNA polymerase sigma-70 region 2" evidence="5">
    <location>
        <begin position="12"/>
        <end position="79"/>
    </location>
</feature>
<evidence type="ECO:0000256" key="2">
    <source>
        <dbReference type="ARBA" id="ARBA00023015"/>
    </source>
</evidence>
<dbReference type="InterPro" id="IPR007627">
    <property type="entry name" value="RNA_pol_sigma70_r2"/>
</dbReference>
<evidence type="ECO:0000313" key="6">
    <source>
        <dbReference type="EMBL" id="MEM5550398.1"/>
    </source>
</evidence>
<reference evidence="6 7" key="1">
    <citation type="submission" date="2024-03" db="EMBL/GenBank/DDBJ databases">
        <title>Community enrichment and isolation of bacterial strains for fucoidan degradation.</title>
        <authorList>
            <person name="Sichert A."/>
        </authorList>
    </citation>
    <scope>NUCLEOTIDE SEQUENCE [LARGE SCALE GENOMIC DNA]</scope>
    <source>
        <strain evidence="6 7">AS81</strain>
    </source>
</reference>
<dbReference type="RefSeq" id="WP_169327783.1">
    <property type="nucleotide sequence ID" value="NZ_JBBMQU010000008.1"/>
</dbReference>
<organism evidence="6 7">
    <name type="scientific">Pseudoalteromonas neustonica</name>
    <dbReference type="NCBI Taxonomy" id="1840331"/>
    <lineage>
        <taxon>Bacteria</taxon>
        <taxon>Pseudomonadati</taxon>
        <taxon>Pseudomonadota</taxon>
        <taxon>Gammaproteobacteria</taxon>
        <taxon>Alteromonadales</taxon>
        <taxon>Pseudoalteromonadaceae</taxon>
        <taxon>Pseudoalteromonas</taxon>
    </lineage>
</organism>
<dbReference type="InterPro" id="IPR013324">
    <property type="entry name" value="RNA_pol_sigma_r3/r4-like"/>
</dbReference>
<keyword evidence="4" id="KW-0804">Transcription</keyword>